<evidence type="ECO:0000313" key="12">
    <source>
        <dbReference type="EnsemblProtists" id="Phyra77764"/>
    </source>
</evidence>
<feature type="domain" description="Chromo" evidence="9">
    <location>
        <begin position="1532"/>
        <end position="1582"/>
    </location>
</feature>
<dbReference type="GO" id="GO:0004519">
    <property type="term" value="F:endonuclease activity"/>
    <property type="evidence" value="ECO:0007669"/>
    <property type="project" value="UniProtKB-KW"/>
</dbReference>
<feature type="region of interest" description="Disordered" evidence="8">
    <location>
        <begin position="1597"/>
        <end position="1728"/>
    </location>
</feature>
<dbReference type="InterPro" id="IPR000953">
    <property type="entry name" value="Chromo/chromo_shadow_dom"/>
</dbReference>
<dbReference type="CDD" id="cd00024">
    <property type="entry name" value="CD_CSD"/>
    <property type="match status" value="1"/>
</dbReference>
<evidence type="ECO:0000256" key="4">
    <source>
        <dbReference type="ARBA" id="ARBA00022722"/>
    </source>
</evidence>
<dbReference type="eggNOG" id="KOG0017">
    <property type="taxonomic scope" value="Eukaryota"/>
</dbReference>
<evidence type="ECO:0000256" key="1">
    <source>
        <dbReference type="ARBA" id="ARBA00012493"/>
    </source>
</evidence>
<feature type="compositionally biased region" description="Acidic residues" evidence="8">
    <location>
        <begin position="9"/>
        <end position="18"/>
    </location>
</feature>
<dbReference type="SUPFAM" id="SSF53098">
    <property type="entry name" value="Ribonuclease H-like"/>
    <property type="match status" value="1"/>
</dbReference>
<feature type="region of interest" description="Disordered" evidence="8">
    <location>
        <begin position="329"/>
        <end position="362"/>
    </location>
</feature>
<keyword evidence="13" id="KW-1185">Reference proteome</keyword>
<dbReference type="EMBL" id="DS566023">
    <property type="status" value="NOT_ANNOTATED_CDS"/>
    <property type="molecule type" value="Genomic_DNA"/>
</dbReference>
<dbReference type="Gene3D" id="3.30.70.270">
    <property type="match status" value="2"/>
</dbReference>
<dbReference type="CDD" id="cd01647">
    <property type="entry name" value="RT_LTR"/>
    <property type="match status" value="1"/>
</dbReference>
<feature type="region of interest" description="Disordered" evidence="8">
    <location>
        <begin position="209"/>
        <end position="265"/>
    </location>
</feature>
<accession>H3GMM3</accession>
<dbReference type="Pfam" id="PF00078">
    <property type="entry name" value="RVT_1"/>
    <property type="match status" value="1"/>
</dbReference>
<keyword evidence="4" id="KW-0540">Nuclease</keyword>
<feature type="compositionally biased region" description="Basic and acidic residues" evidence="8">
    <location>
        <begin position="214"/>
        <end position="225"/>
    </location>
</feature>
<dbReference type="PANTHER" id="PTHR37984:SF5">
    <property type="entry name" value="PROTEIN NYNRIN-LIKE"/>
    <property type="match status" value="1"/>
</dbReference>
<reference evidence="12" key="2">
    <citation type="submission" date="2015-06" db="UniProtKB">
        <authorList>
            <consortium name="EnsemblProtists"/>
        </authorList>
    </citation>
    <scope>IDENTIFICATION</scope>
    <source>
        <strain evidence="12">Pr102</strain>
    </source>
</reference>
<dbReference type="PANTHER" id="PTHR37984">
    <property type="entry name" value="PROTEIN CBG26694"/>
    <property type="match status" value="1"/>
</dbReference>
<dbReference type="InterPro" id="IPR021109">
    <property type="entry name" value="Peptidase_aspartic_dom_sf"/>
</dbReference>
<evidence type="ECO:0000256" key="5">
    <source>
        <dbReference type="ARBA" id="ARBA00022759"/>
    </source>
</evidence>
<dbReference type="InterPro" id="IPR043502">
    <property type="entry name" value="DNA/RNA_pol_sf"/>
</dbReference>
<feature type="region of interest" description="Disordered" evidence="8">
    <location>
        <begin position="156"/>
        <end position="188"/>
    </location>
</feature>
<evidence type="ECO:0000259" key="9">
    <source>
        <dbReference type="PROSITE" id="PS50013"/>
    </source>
</evidence>
<evidence type="ECO:0000259" key="11">
    <source>
        <dbReference type="PROSITE" id="PS50994"/>
    </source>
</evidence>
<dbReference type="Gene3D" id="3.30.420.10">
    <property type="entry name" value="Ribonuclease H-like superfamily/Ribonuclease H"/>
    <property type="match status" value="1"/>
</dbReference>
<dbReference type="InterPro" id="IPR001584">
    <property type="entry name" value="Integrase_cat-core"/>
</dbReference>
<dbReference type="GO" id="GO:0003964">
    <property type="term" value="F:RNA-directed DNA polymerase activity"/>
    <property type="evidence" value="ECO:0007669"/>
    <property type="project" value="UniProtKB-KW"/>
</dbReference>
<keyword evidence="7" id="KW-0695">RNA-directed DNA polymerase</keyword>
<dbReference type="Gene3D" id="2.40.70.10">
    <property type="entry name" value="Acid Proteases"/>
    <property type="match status" value="1"/>
</dbReference>
<dbReference type="GO" id="GO:0003676">
    <property type="term" value="F:nucleic acid binding"/>
    <property type="evidence" value="ECO:0007669"/>
    <property type="project" value="InterPro"/>
</dbReference>
<dbReference type="GO" id="GO:0016787">
    <property type="term" value="F:hydrolase activity"/>
    <property type="evidence" value="ECO:0007669"/>
    <property type="project" value="UniProtKB-KW"/>
</dbReference>
<keyword evidence="5" id="KW-0255">Endonuclease</keyword>
<sequence length="1728" mass="195062">MPKRRAADDDNSSEEEESYEHSMPAPIFAPILAPKLRSISHEALVKWHKRRREYEAKMKARCRSTGEDYDLITQNVVRQAIWMELGGELTVPVESWNTRQVAEDTVQLLRAMGCEPQVFPSEADLREWAPEDAATALRKWKQKLRSAFGVAEAGVSRPPNVRHASDPVDPSMIPLPVTPGRRPRGSTEAGVFSAQGATSTYFQDSHMVTPRSVSRTERLAREAEGYRTAPTAGRSASRTPSRRYDLRDDSSDEDSFDVGDTGGDLTGEWARQIRELSAVENDSATPRLEIATHLPLGNIKPYLGLRDKSEKSMQWLRAFIYEMKGTHTPPNEWKSVRQKTDKKVDRKLDKRPVSKKEPPSPCPKCHEMHWLNDCTKATEAEKVVLRQKLRDAAKVRKSRVKRLKKLMPTTSRTVTINGVLELPCCPDSGSDSTVLSRSHWELLRAADPSVQRTRLDTPVQIETFGSHSVVATMTTMLHVLIHTAAGPVEPADAVPCLIVDMDDDEFIIGRDLLATLGIDVDRQLEQLATHRDDETSGDPFDLEADEPPADPSQSTTDEDVHAAVETLIQRALEHGFPPDKVDKLRLIVHAYDVWRLVLRDDPPARVPPLEVRLKEGAQPTKCKPRKYPPHIRQFLRDFNEQLVALGLVYENPTSRWASPVLPVKKSQELMDLRQTTDYRVPNSMTDVMAAVMPILSLVTENARGKQHFGLFDFLKGFWQLPLAELCQEWLSYMTDEKIFTPRRVPQGCADAAIYFQKTMEKCFASLLYKHLLVWIDDLLLFADDIDTYLDKLAELFSLLNDFGLKLSVKKSSLYQKEVKWCGKIIDANGVRHDPARIDWLRAMPYPTTAGELQQFICAINWMRESLIDYARQVSPLQRKLDEALANTRRTKRAAAGISVQLDAAEKAAFDNVKNMLASAATLDFPDDTATTCLFTDASDVGWALIVTQVKDFDIKVPVQDQQHHLIECMSGTFTGSQLNWTVIEKEAFPIALACDKLDYLLLRPQGFRMFCDHRNLIHVFAPDESIKKHVKGKLLRWSMKLMNYTYIIEHIAGPQNVWADMISRWAGNHSPVATTIKRIRTDTPATPSAAVRPELATEDTGPIISTLRPLDDDHFVWPTFEDISMVQSTSDPPTRAERTTDGVLMLNNRIWVPAEAKDLIQRLFVIAHCGAQGHRGGAAMVEHLRRLFAIEHLTTLVSTFVGQCRLCLHSKGGSIIPRPWGETIECSERNGVLHFDFLYMGESFGDSKYILVLKDHASHYCELVVADTADSAVTVEALLAWHARFGLPPIWISDQGSHFKNEVVTELSRRLRTQQQFTPAYCPWINGSIERVNRDILQVIRTMILEYKVHYNDWTYLVPMVQSSLNHTAVPSLGNRAPVELFTGLPCPTPLKEFYLHDAGGLQEVPDSDDIDNFLANLRSSIQDMHKVVSDQRLKQKLLNKKRGRGEKIVNFTEGDFVLRSRVDEKSGNKLLVTWVGPYRVMRADAHSFLIQHLITGAELDVHASRLKFYADASLDVTEELLEHISTQGIVLAVEKLKEHRWNQAINDYEILVQWKGLEPIEDSYEPLASLSRDVATLVTTYVATADDQLQEHWQRVTTGGQQVQHESAAPTSTVRPAKGKRRRRSNQQRQPAAIQAVPDDSLDVQASNRGDLARPALQPPVDPPGTEYDQLSIASETPSHAVRDRRLNMPRRPPSMGCEAVRAEDQHVSRRTRSRTTKSTTQQSAQR</sequence>
<dbReference type="HOGENOM" id="CLU_000384_17_0_1"/>
<dbReference type="InterPro" id="IPR041373">
    <property type="entry name" value="RT_RNaseH"/>
</dbReference>
<feature type="compositionally biased region" description="Basic and acidic residues" evidence="8">
    <location>
        <begin position="334"/>
        <end position="362"/>
    </location>
</feature>
<dbReference type="VEuPathDB" id="FungiDB:KRP23_11759"/>
<reference evidence="13" key="1">
    <citation type="journal article" date="2006" name="Science">
        <title>Phytophthora genome sequences uncover evolutionary origins and mechanisms of pathogenesis.</title>
        <authorList>
            <person name="Tyler B.M."/>
            <person name="Tripathy S."/>
            <person name="Zhang X."/>
            <person name="Dehal P."/>
            <person name="Jiang R.H."/>
            <person name="Aerts A."/>
            <person name="Arredondo F.D."/>
            <person name="Baxter L."/>
            <person name="Bensasson D."/>
            <person name="Beynon J.L."/>
            <person name="Chapman J."/>
            <person name="Damasceno C.M."/>
            <person name="Dorrance A.E."/>
            <person name="Dou D."/>
            <person name="Dickerman A.W."/>
            <person name="Dubchak I.L."/>
            <person name="Garbelotto M."/>
            <person name="Gijzen M."/>
            <person name="Gordon S.G."/>
            <person name="Govers F."/>
            <person name="Grunwald N.J."/>
            <person name="Huang W."/>
            <person name="Ivors K.L."/>
            <person name="Jones R.W."/>
            <person name="Kamoun S."/>
            <person name="Krampis K."/>
            <person name="Lamour K.H."/>
            <person name="Lee M.K."/>
            <person name="McDonald W.H."/>
            <person name="Medina M."/>
            <person name="Meijer H.J."/>
            <person name="Nordberg E.K."/>
            <person name="Maclean D.J."/>
            <person name="Ospina-Giraldo M.D."/>
            <person name="Morris P.F."/>
            <person name="Phuntumart V."/>
            <person name="Putnam N.H."/>
            <person name="Rash S."/>
            <person name="Rose J.K."/>
            <person name="Sakihama Y."/>
            <person name="Salamov A.A."/>
            <person name="Savidor A."/>
            <person name="Scheuring C.F."/>
            <person name="Smith B.M."/>
            <person name="Sobral B.W."/>
            <person name="Terry A."/>
            <person name="Torto-Alalibo T.A."/>
            <person name="Win J."/>
            <person name="Xu Z."/>
            <person name="Zhang H."/>
            <person name="Grigoriev I.V."/>
            <person name="Rokhsar D.S."/>
            <person name="Boore J.L."/>
        </authorList>
    </citation>
    <scope>NUCLEOTIDE SEQUENCE [LARGE SCALE GENOMIC DNA]</scope>
    <source>
        <strain evidence="13">Pr102</strain>
    </source>
</reference>
<dbReference type="SUPFAM" id="SSF50630">
    <property type="entry name" value="Acid proteases"/>
    <property type="match status" value="1"/>
</dbReference>
<feature type="compositionally biased region" description="Low complexity" evidence="8">
    <location>
        <begin position="1718"/>
        <end position="1728"/>
    </location>
</feature>
<feature type="compositionally biased region" description="Polar residues" evidence="8">
    <location>
        <begin position="1597"/>
        <end position="1615"/>
    </location>
</feature>
<dbReference type="PROSITE" id="PS50994">
    <property type="entry name" value="INTEGRASE"/>
    <property type="match status" value="1"/>
</dbReference>
<keyword evidence="3" id="KW-0548">Nucleotidyltransferase</keyword>
<dbReference type="InterPro" id="IPR016197">
    <property type="entry name" value="Chromo-like_dom_sf"/>
</dbReference>
<evidence type="ECO:0000256" key="7">
    <source>
        <dbReference type="ARBA" id="ARBA00022918"/>
    </source>
</evidence>
<dbReference type="Pfam" id="PF17917">
    <property type="entry name" value="RT_RNaseH"/>
    <property type="match status" value="1"/>
</dbReference>
<evidence type="ECO:0000256" key="3">
    <source>
        <dbReference type="ARBA" id="ARBA00022695"/>
    </source>
</evidence>
<dbReference type="EnsemblProtists" id="Phyra77764">
    <property type="protein sequence ID" value="Phyra77764"/>
    <property type="gene ID" value="Phyra77764"/>
</dbReference>
<dbReference type="Pfam" id="PF00665">
    <property type="entry name" value="rve"/>
    <property type="match status" value="1"/>
</dbReference>
<feature type="region of interest" description="Disordered" evidence="8">
    <location>
        <begin position="529"/>
        <end position="558"/>
    </location>
</feature>
<dbReference type="CDD" id="cd09274">
    <property type="entry name" value="RNase_HI_RT_Ty3"/>
    <property type="match status" value="1"/>
</dbReference>
<feature type="domain" description="Integrase catalytic" evidence="11">
    <location>
        <begin position="1215"/>
        <end position="1386"/>
    </location>
</feature>
<dbReference type="VEuPathDB" id="FungiDB:KRP22_2515"/>
<dbReference type="InParanoid" id="H3GMM3"/>
<proteinExistence type="predicted"/>
<evidence type="ECO:0000259" key="10">
    <source>
        <dbReference type="PROSITE" id="PS50878"/>
    </source>
</evidence>
<dbReference type="Gene3D" id="2.40.50.40">
    <property type="match status" value="1"/>
</dbReference>
<keyword evidence="6" id="KW-0378">Hydrolase</keyword>
<evidence type="ECO:0000256" key="8">
    <source>
        <dbReference type="SAM" id="MobiDB-lite"/>
    </source>
</evidence>
<dbReference type="InterPro" id="IPR012337">
    <property type="entry name" value="RNaseH-like_sf"/>
</dbReference>
<dbReference type="InterPro" id="IPR036397">
    <property type="entry name" value="RNaseH_sf"/>
</dbReference>
<dbReference type="PROSITE" id="PS50013">
    <property type="entry name" value="CHROMO_2"/>
    <property type="match status" value="1"/>
</dbReference>
<feature type="domain" description="Reverse transcriptase" evidence="10">
    <location>
        <begin position="644"/>
        <end position="825"/>
    </location>
</feature>
<organism evidence="12 13">
    <name type="scientific">Phytophthora ramorum</name>
    <name type="common">Sudden oak death agent</name>
    <dbReference type="NCBI Taxonomy" id="164328"/>
    <lineage>
        <taxon>Eukaryota</taxon>
        <taxon>Sar</taxon>
        <taxon>Stramenopiles</taxon>
        <taxon>Oomycota</taxon>
        <taxon>Peronosporomycetes</taxon>
        <taxon>Peronosporales</taxon>
        <taxon>Peronosporaceae</taxon>
        <taxon>Phytophthora</taxon>
    </lineage>
</organism>
<dbReference type="InterPro" id="IPR000477">
    <property type="entry name" value="RT_dom"/>
</dbReference>
<protein>
    <recommendedName>
        <fullName evidence="1">RNA-directed DNA polymerase</fullName>
        <ecNumber evidence="1">2.7.7.49</ecNumber>
    </recommendedName>
</protein>
<dbReference type="EC" id="2.7.7.49" evidence="1"/>
<feature type="compositionally biased region" description="Basic residues" evidence="8">
    <location>
        <begin position="1618"/>
        <end position="1627"/>
    </location>
</feature>
<dbReference type="SUPFAM" id="SSF56672">
    <property type="entry name" value="DNA/RNA polymerases"/>
    <property type="match status" value="1"/>
</dbReference>
<dbReference type="InterPro" id="IPR050951">
    <property type="entry name" value="Retrovirus_Pol_polyprotein"/>
</dbReference>
<dbReference type="InterPro" id="IPR043128">
    <property type="entry name" value="Rev_trsase/Diguanyl_cyclase"/>
</dbReference>
<name>H3GMM3_PHYRM</name>
<dbReference type="GO" id="GO:0015074">
    <property type="term" value="P:DNA integration"/>
    <property type="evidence" value="ECO:0007669"/>
    <property type="project" value="InterPro"/>
</dbReference>
<feature type="region of interest" description="Disordered" evidence="8">
    <location>
        <begin position="1"/>
        <end position="23"/>
    </location>
</feature>
<dbReference type="SUPFAM" id="SSF54160">
    <property type="entry name" value="Chromo domain-like"/>
    <property type="match status" value="1"/>
</dbReference>
<evidence type="ECO:0000256" key="2">
    <source>
        <dbReference type="ARBA" id="ARBA00022679"/>
    </source>
</evidence>
<dbReference type="VEuPathDB" id="FungiDB:KRP23_5798"/>
<evidence type="ECO:0000313" key="13">
    <source>
        <dbReference type="Proteomes" id="UP000005238"/>
    </source>
</evidence>
<evidence type="ECO:0000256" key="6">
    <source>
        <dbReference type="ARBA" id="ARBA00022801"/>
    </source>
</evidence>
<dbReference type="Proteomes" id="UP000005238">
    <property type="component" value="Unassembled WGS sequence"/>
</dbReference>
<dbReference type="PROSITE" id="PS50878">
    <property type="entry name" value="RT_POL"/>
    <property type="match status" value="1"/>
</dbReference>
<keyword evidence="2" id="KW-0808">Transferase</keyword>
<dbReference type="VEuPathDB" id="FungiDB:KRP22_2512"/>
<dbReference type="Gene3D" id="3.10.10.10">
    <property type="entry name" value="HIV Type 1 Reverse Transcriptase, subunit A, domain 1"/>
    <property type="match status" value="1"/>
</dbReference>